<dbReference type="STRING" id="10195.A0A3M7T7K4"/>
<comment type="similarity">
    <text evidence="6">Belongs to the HAD-like hydrolase superfamily. MasA/MtnC family.</text>
</comment>
<dbReference type="EMBL" id="REGN01000173">
    <property type="protein sequence ID" value="RNA43857.1"/>
    <property type="molecule type" value="Genomic_DNA"/>
</dbReference>
<dbReference type="PANTHER" id="PTHR20371">
    <property type="entry name" value="ENOLASE-PHOSPHATASE E1"/>
    <property type="match status" value="1"/>
</dbReference>
<dbReference type="CDD" id="cd01629">
    <property type="entry name" value="HAD_EP"/>
    <property type="match status" value="1"/>
</dbReference>
<dbReference type="GO" id="GO:0005634">
    <property type="term" value="C:nucleus"/>
    <property type="evidence" value="ECO:0007669"/>
    <property type="project" value="UniProtKB-SubCell"/>
</dbReference>
<keyword evidence="2 6" id="KW-0479">Metal-binding</keyword>
<protein>
    <recommendedName>
        <fullName evidence="6">Enolase-phosphatase E1</fullName>
        <ecNumber evidence="6">3.1.3.77</ecNumber>
    </recommendedName>
    <alternativeName>
        <fullName evidence="6">2,3-diketo-5-methylthio-1-phosphopentane phosphatase</fullName>
    </alternativeName>
</protein>
<dbReference type="GO" id="GO:0019509">
    <property type="term" value="P:L-methionine salvage from methylthioadenosine"/>
    <property type="evidence" value="ECO:0007669"/>
    <property type="project" value="UniProtKB-UniRule"/>
</dbReference>
<feature type="binding site" evidence="6">
    <location>
        <position position="19"/>
    </location>
    <ligand>
        <name>Mg(2+)</name>
        <dbReference type="ChEBI" id="CHEBI:18420"/>
    </ligand>
</feature>
<keyword evidence="8" id="KW-1185">Reference proteome</keyword>
<dbReference type="NCBIfam" id="TIGR01549">
    <property type="entry name" value="HAD-SF-IA-v1"/>
    <property type="match status" value="1"/>
</dbReference>
<dbReference type="EC" id="3.1.3.77" evidence="6"/>
<evidence type="ECO:0000256" key="2">
    <source>
        <dbReference type="ARBA" id="ARBA00022723"/>
    </source>
</evidence>
<comment type="function">
    <text evidence="6">Bifunctional enzyme that catalyzes the enolization of 2,3-diketo-5-methylthiopentyl-1-phosphate (DK-MTP-1-P) into the intermediate 2-hydroxy-3-keto-5-methylthiopentenyl-1-phosphate (HK-MTPenyl-1-P), which is then dephosphorylated to form the acireductone 1,2-dihydroxy-3-keto-5-methylthiopentene (DHK-MTPene).</text>
</comment>
<organism evidence="7 8">
    <name type="scientific">Brachionus plicatilis</name>
    <name type="common">Marine rotifer</name>
    <name type="synonym">Brachionus muelleri</name>
    <dbReference type="NCBI Taxonomy" id="10195"/>
    <lineage>
        <taxon>Eukaryota</taxon>
        <taxon>Metazoa</taxon>
        <taxon>Spiralia</taxon>
        <taxon>Gnathifera</taxon>
        <taxon>Rotifera</taxon>
        <taxon>Eurotatoria</taxon>
        <taxon>Monogononta</taxon>
        <taxon>Pseudotrocha</taxon>
        <taxon>Ploima</taxon>
        <taxon>Brachionidae</taxon>
        <taxon>Brachionus</taxon>
    </lineage>
</organism>
<dbReference type="GO" id="GO:0005737">
    <property type="term" value="C:cytoplasm"/>
    <property type="evidence" value="ECO:0007669"/>
    <property type="project" value="UniProtKB-SubCell"/>
</dbReference>
<evidence type="ECO:0000256" key="1">
    <source>
        <dbReference type="ARBA" id="ARBA00022605"/>
    </source>
</evidence>
<comment type="caution">
    <text evidence="7">The sequence shown here is derived from an EMBL/GenBank/DDBJ whole genome shotgun (WGS) entry which is preliminary data.</text>
</comment>
<feature type="binding site" evidence="6">
    <location>
        <position position="17"/>
    </location>
    <ligand>
        <name>Mg(2+)</name>
        <dbReference type="ChEBI" id="CHEBI:18420"/>
    </ligand>
</feature>
<proteinExistence type="inferred from homology"/>
<dbReference type="FunFam" id="3.40.50.1000:FF:000079">
    <property type="entry name" value="Enolase-phosphatase E1"/>
    <property type="match status" value="1"/>
</dbReference>
<evidence type="ECO:0000256" key="4">
    <source>
        <dbReference type="ARBA" id="ARBA00022842"/>
    </source>
</evidence>
<evidence type="ECO:0000256" key="3">
    <source>
        <dbReference type="ARBA" id="ARBA00022801"/>
    </source>
</evidence>
<dbReference type="Pfam" id="PF00702">
    <property type="entry name" value="Hydrolase"/>
    <property type="match status" value="1"/>
</dbReference>
<feature type="binding site" evidence="6">
    <location>
        <position position="211"/>
    </location>
    <ligand>
        <name>Mg(2+)</name>
        <dbReference type="ChEBI" id="CHEBI:18420"/>
    </ligand>
</feature>
<dbReference type="Proteomes" id="UP000276133">
    <property type="component" value="Unassembled WGS sequence"/>
</dbReference>
<evidence type="ECO:0000313" key="8">
    <source>
        <dbReference type="Proteomes" id="UP000276133"/>
    </source>
</evidence>
<comment type="pathway">
    <text evidence="6">Amino-acid biosynthesis; L-methionine biosynthesis via salvage pathway; L-methionine from S-methyl-5-thio-alpha-D-ribose 1-phosphate: step 3/6.</text>
</comment>
<evidence type="ECO:0000313" key="7">
    <source>
        <dbReference type="EMBL" id="RNA43857.1"/>
    </source>
</evidence>
<comment type="subunit">
    <text evidence="6">Monomer.</text>
</comment>
<dbReference type="HAMAP" id="MF_01681">
    <property type="entry name" value="Salvage_MtnC"/>
    <property type="match status" value="1"/>
</dbReference>
<reference evidence="7 8" key="1">
    <citation type="journal article" date="2018" name="Sci. Rep.">
        <title>Genomic signatures of local adaptation to the degree of environmental predictability in rotifers.</title>
        <authorList>
            <person name="Franch-Gras L."/>
            <person name="Hahn C."/>
            <person name="Garcia-Roger E.M."/>
            <person name="Carmona M.J."/>
            <person name="Serra M."/>
            <person name="Gomez A."/>
        </authorList>
    </citation>
    <scope>NUCLEOTIDE SEQUENCE [LARGE SCALE GENOMIC DNA]</scope>
    <source>
        <strain evidence="7">HYR1</strain>
    </source>
</reference>
<keyword evidence="3 6" id="KW-0378">Hydrolase</keyword>
<dbReference type="OrthoDB" id="272500at2759"/>
<evidence type="ECO:0000256" key="5">
    <source>
        <dbReference type="ARBA" id="ARBA00023167"/>
    </source>
</evidence>
<keyword evidence="1 6" id="KW-0028">Amino-acid biosynthesis</keyword>
<dbReference type="SFLD" id="SFLDG01133">
    <property type="entry name" value="C1.5.4:_Enolase-phosphatase_Li"/>
    <property type="match status" value="1"/>
</dbReference>
<dbReference type="PANTHER" id="PTHR20371:SF1">
    <property type="entry name" value="ENOLASE-PHOSPHATASE E1"/>
    <property type="match status" value="1"/>
</dbReference>
<dbReference type="AlphaFoldDB" id="A0A3M7T7K4"/>
<dbReference type="SFLD" id="SFLDS00003">
    <property type="entry name" value="Haloacid_Dehalogenase"/>
    <property type="match status" value="1"/>
</dbReference>
<dbReference type="SFLD" id="SFLDF00044">
    <property type="entry name" value="enolase-phosphatase"/>
    <property type="match status" value="1"/>
</dbReference>
<keyword evidence="4 6" id="KW-0460">Magnesium</keyword>
<dbReference type="Gene3D" id="1.10.720.60">
    <property type="match status" value="1"/>
</dbReference>
<dbReference type="Gene3D" id="3.40.50.1000">
    <property type="entry name" value="HAD superfamily/HAD-like"/>
    <property type="match status" value="1"/>
</dbReference>
<feature type="binding site" evidence="6">
    <location>
        <begin position="152"/>
        <end position="153"/>
    </location>
    <ligand>
        <name>substrate</name>
    </ligand>
</feature>
<evidence type="ECO:0000256" key="6">
    <source>
        <dbReference type="HAMAP-Rule" id="MF_03117"/>
    </source>
</evidence>
<dbReference type="SUPFAM" id="SSF56784">
    <property type="entry name" value="HAD-like"/>
    <property type="match status" value="1"/>
</dbReference>
<keyword evidence="5 6" id="KW-0486">Methionine biosynthesis</keyword>
<dbReference type="InterPro" id="IPR006439">
    <property type="entry name" value="HAD-SF_hydro_IA"/>
</dbReference>
<dbReference type="InterPro" id="IPR023943">
    <property type="entry name" value="Enolase-ppase_E1"/>
</dbReference>
<dbReference type="InterPro" id="IPR036412">
    <property type="entry name" value="HAD-like_sf"/>
</dbReference>
<accession>A0A3M7T7K4</accession>
<dbReference type="GO" id="GO:0043874">
    <property type="term" value="F:acireductone synthase activity"/>
    <property type="evidence" value="ECO:0007669"/>
    <property type="project" value="UniProtKB-EC"/>
</dbReference>
<comment type="catalytic activity">
    <reaction evidence="6">
        <text>5-methylsulfanyl-2,3-dioxopentyl phosphate + H2O = 1,2-dihydroxy-5-(methylsulfanyl)pent-1-en-3-one + phosphate</text>
        <dbReference type="Rhea" id="RHEA:21700"/>
        <dbReference type="ChEBI" id="CHEBI:15377"/>
        <dbReference type="ChEBI" id="CHEBI:43474"/>
        <dbReference type="ChEBI" id="CHEBI:49252"/>
        <dbReference type="ChEBI" id="CHEBI:58828"/>
        <dbReference type="EC" id="3.1.3.77"/>
    </reaction>
</comment>
<comment type="pathway">
    <text evidence="6">Amino-acid biosynthesis; L-methionine biosynthesis via salvage pathway; L-methionine from S-methyl-5-thio-alpha-D-ribose 1-phosphate: step 4/6.</text>
</comment>
<sequence>MSVKYKIGESVDTILTDIEGTTTSISFVKDILFPYIRSNLESYLTKNFDDDQCREDLRLLINQSRSDFLSFGHQVPQIKENFENKTELIESALANIKWQMDQDRKAKPLKQLQGHMWQLAYKNGTVKGHVYEDVVPAFERWISKGFKIYIYSSGSVEAQKLLFSYSDKGNLLKYFSGHFDTNVGLKTESQSYLNILNSLGKSGEKVLFLTDLVREAEAATQAGINVCVLRREDNPDKERKQFDCVNSFDEI</sequence>
<name>A0A3M7T7K4_BRAPC</name>
<dbReference type="HAMAP" id="MF_03117">
    <property type="entry name" value="Salvage_MtnC_euk"/>
    <property type="match status" value="1"/>
</dbReference>
<dbReference type="InterPro" id="IPR023214">
    <property type="entry name" value="HAD_sf"/>
</dbReference>
<feature type="binding site" evidence="6">
    <location>
        <position position="186"/>
    </location>
    <ligand>
        <name>substrate</name>
    </ligand>
</feature>
<dbReference type="SFLD" id="SFLDG01129">
    <property type="entry name" value="C1.5:_HAD__Beta-PGM__Phosphata"/>
    <property type="match status" value="1"/>
</dbReference>
<keyword evidence="6" id="KW-0539">Nucleus</keyword>
<dbReference type="GO" id="GO:0000287">
    <property type="term" value="F:magnesium ion binding"/>
    <property type="evidence" value="ECO:0007669"/>
    <property type="project" value="UniProtKB-UniRule"/>
</dbReference>
<dbReference type="NCBIfam" id="TIGR01691">
    <property type="entry name" value="enolase-ppase"/>
    <property type="match status" value="1"/>
</dbReference>
<dbReference type="UniPathway" id="UPA00904">
    <property type="reaction ID" value="UER00876"/>
</dbReference>
<keyword evidence="6" id="KW-0963">Cytoplasm</keyword>
<dbReference type="InterPro" id="IPR027511">
    <property type="entry name" value="ENOPH1_eukaryotes"/>
</dbReference>
<comment type="subcellular location">
    <subcellularLocation>
        <location evidence="6">Cytoplasm</location>
    </subcellularLocation>
    <subcellularLocation>
        <location evidence="6">Nucleus</location>
    </subcellularLocation>
</comment>
<comment type="cofactor">
    <cofactor evidence="6">
        <name>Mg(2+)</name>
        <dbReference type="ChEBI" id="CHEBI:18420"/>
    </cofactor>
    <text evidence="6">Binds 1 Mg(2+) ion per subunit.</text>
</comment>
<gene>
    <name evidence="7" type="ORF">BpHYR1_026113</name>
</gene>